<reference evidence="8" key="1">
    <citation type="journal article" date="2020" name="mSystems">
        <title>Genome- and Community-Level Interaction Insights into Carbon Utilization and Element Cycling Functions of Hydrothermarchaeota in Hydrothermal Sediment.</title>
        <authorList>
            <person name="Zhou Z."/>
            <person name="Liu Y."/>
            <person name="Xu W."/>
            <person name="Pan J."/>
            <person name="Luo Z.H."/>
            <person name="Li M."/>
        </authorList>
    </citation>
    <scope>NUCLEOTIDE SEQUENCE [LARGE SCALE GENOMIC DNA]</scope>
    <source>
        <strain evidence="8">SpSt-339</strain>
    </source>
</reference>
<evidence type="ECO:0000259" key="7">
    <source>
        <dbReference type="Pfam" id="PF04321"/>
    </source>
</evidence>
<dbReference type="InterPro" id="IPR036291">
    <property type="entry name" value="NAD(P)-bd_dom_sf"/>
</dbReference>
<accession>A0A7C2JWQ9</accession>
<comment type="pathway">
    <text evidence="1 6">Carbohydrate biosynthesis; dTDP-L-rhamnose biosynthesis.</text>
</comment>
<dbReference type="PANTHER" id="PTHR10491:SF4">
    <property type="entry name" value="METHIONINE ADENOSYLTRANSFERASE 2 SUBUNIT BETA"/>
    <property type="match status" value="1"/>
</dbReference>
<dbReference type="Gene3D" id="3.90.25.10">
    <property type="entry name" value="UDP-galactose 4-epimerase, domain 1"/>
    <property type="match status" value="1"/>
</dbReference>
<evidence type="ECO:0000256" key="4">
    <source>
        <dbReference type="ARBA" id="ARBA00017099"/>
    </source>
</evidence>
<gene>
    <name evidence="8" type="primary">rfbD</name>
    <name evidence="8" type="ORF">ENQ76_01990</name>
</gene>
<proteinExistence type="inferred from homology"/>
<comment type="similarity">
    <text evidence="2 6">Belongs to the dTDP-4-dehydrorhamnose reductase family.</text>
</comment>
<evidence type="ECO:0000256" key="3">
    <source>
        <dbReference type="ARBA" id="ARBA00012929"/>
    </source>
</evidence>
<dbReference type="Pfam" id="PF04321">
    <property type="entry name" value="RmlD_sub_bind"/>
    <property type="match status" value="1"/>
</dbReference>
<dbReference type="NCBIfam" id="TIGR01214">
    <property type="entry name" value="rmlD"/>
    <property type="match status" value="1"/>
</dbReference>
<evidence type="ECO:0000313" key="8">
    <source>
        <dbReference type="EMBL" id="HEN14226.1"/>
    </source>
</evidence>
<dbReference type="EMBL" id="DSOK01000063">
    <property type="protein sequence ID" value="HEN14226.1"/>
    <property type="molecule type" value="Genomic_DNA"/>
</dbReference>
<dbReference type="GO" id="GO:0008831">
    <property type="term" value="F:dTDP-4-dehydrorhamnose reductase activity"/>
    <property type="evidence" value="ECO:0007669"/>
    <property type="project" value="UniProtKB-EC"/>
</dbReference>
<organism evidence="8">
    <name type="scientific">Schlesneria paludicola</name>
    <dbReference type="NCBI Taxonomy" id="360056"/>
    <lineage>
        <taxon>Bacteria</taxon>
        <taxon>Pseudomonadati</taxon>
        <taxon>Planctomycetota</taxon>
        <taxon>Planctomycetia</taxon>
        <taxon>Planctomycetales</taxon>
        <taxon>Planctomycetaceae</taxon>
        <taxon>Schlesneria</taxon>
    </lineage>
</organism>
<evidence type="ECO:0000256" key="5">
    <source>
        <dbReference type="ARBA" id="ARBA00048200"/>
    </source>
</evidence>
<dbReference type="SUPFAM" id="SSF51735">
    <property type="entry name" value="NAD(P)-binding Rossmann-fold domains"/>
    <property type="match status" value="1"/>
</dbReference>
<evidence type="ECO:0000256" key="6">
    <source>
        <dbReference type="RuleBase" id="RU364082"/>
    </source>
</evidence>
<dbReference type="InterPro" id="IPR029903">
    <property type="entry name" value="RmlD-like-bd"/>
</dbReference>
<comment type="caution">
    <text evidence="8">The sequence shown here is derived from an EMBL/GenBank/DDBJ whole genome shotgun (WGS) entry which is preliminary data.</text>
</comment>
<dbReference type="EC" id="1.1.1.133" evidence="3 6"/>
<feature type="domain" description="RmlD-like substrate binding" evidence="7">
    <location>
        <begin position="3"/>
        <end position="281"/>
    </location>
</feature>
<comment type="catalytic activity">
    <reaction evidence="5">
        <text>dTDP-beta-L-rhamnose + NADP(+) = dTDP-4-dehydro-beta-L-rhamnose + NADPH + H(+)</text>
        <dbReference type="Rhea" id="RHEA:21796"/>
        <dbReference type="ChEBI" id="CHEBI:15378"/>
        <dbReference type="ChEBI" id="CHEBI:57510"/>
        <dbReference type="ChEBI" id="CHEBI:57783"/>
        <dbReference type="ChEBI" id="CHEBI:58349"/>
        <dbReference type="ChEBI" id="CHEBI:62830"/>
        <dbReference type="EC" id="1.1.1.133"/>
    </reaction>
</comment>
<sequence>MSRIAILGGHGQLGSEVAELLDERAIALGRDDVDLTDADGLTARLNVERPVVVVNCSAYNLVDQAEAEPGRAFAVNADGVRTVAAWCRDSDVPLLHVSTDYVFGADAARRTPYVETDPAGPISVYGRSKLAGEEAVREVCPRHWIVRTCGLYGHHAARGKGNFVLTMLRLALERRELRIVNDQRCTPTNAADLAAALVRIIESAPFGTYHATNCGECSWYEFAQEIFAAAGLSPRVTPITSGEYAARARRPAYSVLNCGKLAAAGITLRPWTEAVAEYVRECT</sequence>
<evidence type="ECO:0000256" key="2">
    <source>
        <dbReference type="ARBA" id="ARBA00010944"/>
    </source>
</evidence>
<keyword evidence="6 8" id="KW-0560">Oxidoreductase</keyword>
<dbReference type="Gene3D" id="3.40.50.720">
    <property type="entry name" value="NAD(P)-binding Rossmann-like Domain"/>
    <property type="match status" value="1"/>
</dbReference>
<protein>
    <recommendedName>
        <fullName evidence="4 6">dTDP-4-dehydrorhamnose reductase</fullName>
        <ecNumber evidence="3 6">1.1.1.133</ecNumber>
    </recommendedName>
</protein>
<evidence type="ECO:0000256" key="1">
    <source>
        <dbReference type="ARBA" id="ARBA00004781"/>
    </source>
</evidence>
<dbReference type="GO" id="GO:0019305">
    <property type="term" value="P:dTDP-rhamnose biosynthetic process"/>
    <property type="evidence" value="ECO:0007669"/>
    <property type="project" value="UniProtKB-UniPathway"/>
</dbReference>
<name>A0A7C2JWQ9_9PLAN</name>
<comment type="function">
    <text evidence="6">Catalyzes the reduction of dTDP-6-deoxy-L-lyxo-4-hexulose to yield dTDP-L-rhamnose.</text>
</comment>
<dbReference type="CDD" id="cd05254">
    <property type="entry name" value="dTDP_HR_like_SDR_e"/>
    <property type="match status" value="1"/>
</dbReference>
<keyword evidence="6" id="KW-0521">NADP</keyword>
<dbReference type="UniPathway" id="UPA00124"/>
<dbReference type="PANTHER" id="PTHR10491">
    <property type="entry name" value="DTDP-4-DEHYDRORHAMNOSE REDUCTASE"/>
    <property type="match status" value="1"/>
</dbReference>
<dbReference type="InterPro" id="IPR005913">
    <property type="entry name" value="dTDP_dehydrorham_reduct"/>
</dbReference>
<dbReference type="AlphaFoldDB" id="A0A7C2JWQ9"/>